<dbReference type="AlphaFoldDB" id="A0A6G1A5G9"/>
<proteinExistence type="predicted"/>
<name>A0A6G1A5G9_CROCR</name>
<sequence>ASSQIPRNYSPEGRLPTPGRQAPAGLHTYLSRGFSFAPTTWWLWRAAAAASLVGDEKRQGSGASGTREPHAAATPAPRHPESSQEEWGATLRAWKPPGPGEEPGFCPRSPPPRPCDFLESHFLGGEVKLIKMGGHLTHLRRVAAPRA</sequence>
<dbReference type="Proteomes" id="UP000475037">
    <property type="component" value="Unassembled WGS sequence"/>
</dbReference>
<feature type="non-terminal residue" evidence="2">
    <location>
        <position position="1"/>
    </location>
</feature>
<feature type="non-terminal residue" evidence="2">
    <location>
        <position position="147"/>
    </location>
</feature>
<feature type="region of interest" description="Disordered" evidence="1">
    <location>
        <begin position="1"/>
        <end position="21"/>
    </location>
</feature>
<feature type="region of interest" description="Disordered" evidence="1">
    <location>
        <begin position="53"/>
        <end position="112"/>
    </location>
</feature>
<organism evidence="2 3">
    <name type="scientific">Crocuta crocuta</name>
    <name type="common">Spotted hyena</name>
    <dbReference type="NCBI Taxonomy" id="9678"/>
    <lineage>
        <taxon>Eukaryota</taxon>
        <taxon>Metazoa</taxon>
        <taxon>Chordata</taxon>
        <taxon>Craniata</taxon>
        <taxon>Vertebrata</taxon>
        <taxon>Euteleostomi</taxon>
        <taxon>Mammalia</taxon>
        <taxon>Eutheria</taxon>
        <taxon>Laurasiatheria</taxon>
        <taxon>Carnivora</taxon>
        <taxon>Feliformia</taxon>
        <taxon>Hyaenidae</taxon>
        <taxon>Crocuta</taxon>
    </lineage>
</organism>
<dbReference type="EMBL" id="VOAJ01024671">
    <property type="protein sequence ID" value="KAF0870662.1"/>
    <property type="molecule type" value="Genomic_DNA"/>
</dbReference>
<accession>A0A6G1A5G9</accession>
<evidence type="ECO:0000313" key="3">
    <source>
        <dbReference type="Proteomes" id="UP000475037"/>
    </source>
</evidence>
<reference evidence="2 3" key="1">
    <citation type="submission" date="2019-11" db="EMBL/GenBank/DDBJ databases">
        <authorList>
            <person name="Yang C."/>
            <person name="Li F."/>
        </authorList>
    </citation>
    <scope>NUCLEOTIDE SEQUENCE [LARGE SCALE GENOMIC DNA]</scope>
    <source>
        <strain evidence="2">KB4526</strain>
        <tissue evidence="2">Muscle</tissue>
    </source>
</reference>
<protein>
    <submittedName>
        <fullName evidence="2">FRIL protein</fullName>
    </submittedName>
</protein>
<evidence type="ECO:0000313" key="2">
    <source>
        <dbReference type="EMBL" id="KAF0870662.1"/>
    </source>
</evidence>
<comment type="caution">
    <text evidence="2">The sequence shown here is derived from an EMBL/GenBank/DDBJ whole genome shotgun (WGS) entry which is preliminary data.</text>
</comment>
<keyword evidence="3" id="KW-1185">Reference proteome</keyword>
<gene>
    <name evidence="2" type="primary">Ftl_3</name>
    <name evidence="2" type="ORF">FOF47_R06159</name>
</gene>
<evidence type="ECO:0000256" key="1">
    <source>
        <dbReference type="SAM" id="MobiDB-lite"/>
    </source>
</evidence>